<dbReference type="CDD" id="cd00773">
    <property type="entry name" value="HisRS-like_core"/>
    <property type="match status" value="1"/>
</dbReference>
<evidence type="ECO:0000256" key="1">
    <source>
        <dbReference type="ARBA" id="ARBA00004496"/>
    </source>
</evidence>
<organism evidence="14 15">
    <name type="scientific">Bombilactobacillus mellis</name>
    <dbReference type="NCBI Taxonomy" id="1218508"/>
    <lineage>
        <taxon>Bacteria</taxon>
        <taxon>Bacillati</taxon>
        <taxon>Bacillota</taxon>
        <taxon>Bacilli</taxon>
        <taxon>Lactobacillales</taxon>
        <taxon>Lactobacillaceae</taxon>
        <taxon>Bombilactobacillus</taxon>
    </lineage>
</organism>
<evidence type="ECO:0000256" key="8">
    <source>
        <dbReference type="ARBA" id="ARBA00022917"/>
    </source>
</evidence>
<dbReference type="InterPro" id="IPR015807">
    <property type="entry name" value="His-tRNA-ligase"/>
</dbReference>
<accession>A0A0F4KSB3</accession>
<comment type="similarity">
    <text evidence="2 11">Belongs to the class-II aminoacyl-tRNA synthetase family.</text>
</comment>
<keyword evidence="4 11" id="KW-0963">Cytoplasm</keyword>
<dbReference type="GO" id="GO:0016740">
    <property type="term" value="F:transferase activity"/>
    <property type="evidence" value="ECO:0007669"/>
    <property type="project" value="UniProtKB-ARBA"/>
</dbReference>
<dbReference type="HOGENOM" id="CLU_025113_1_1_9"/>
<dbReference type="PANTHER" id="PTHR43707">
    <property type="entry name" value="HISTIDYL-TRNA SYNTHETASE"/>
    <property type="match status" value="1"/>
</dbReference>
<dbReference type="InterPro" id="IPR004154">
    <property type="entry name" value="Anticodon-bd"/>
</dbReference>
<dbReference type="GO" id="GO:0140096">
    <property type="term" value="F:catalytic activity, acting on a protein"/>
    <property type="evidence" value="ECO:0007669"/>
    <property type="project" value="UniProtKB-ARBA"/>
</dbReference>
<evidence type="ECO:0000313" key="15">
    <source>
        <dbReference type="Proteomes" id="UP000033695"/>
    </source>
</evidence>
<evidence type="ECO:0000256" key="9">
    <source>
        <dbReference type="ARBA" id="ARBA00023146"/>
    </source>
</evidence>
<keyword evidence="5 11" id="KW-0436">Ligase</keyword>
<dbReference type="GO" id="GO:0004821">
    <property type="term" value="F:histidine-tRNA ligase activity"/>
    <property type="evidence" value="ECO:0007669"/>
    <property type="project" value="UniProtKB-UniRule"/>
</dbReference>
<dbReference type="PATRIC" id="fig|1218508.4.peg.732"/>
<dbReference type="Pfam" id="PF03129">
    <property type="entry name" value="HGTP_anticodon"/>
    <property type="match status" value="1"/>
</dbReference>
<dbReference type="SUPFAM" id="SSF52954">
    <property type="entry name" value="Class II aaRS ABD-related"/>
    <property type="match status" value="1"/>
</dbReference>
<gene>
    <name evidence="11 14" type="primary">hisS</name>
    <name evidence="14" type="ORF">JG29_07140</name>
</gene>
<feature type="domain" description="Aminoacyl-transfer RNA synthetases class-II family profile" evidence="13">
    <location>
        <begin position="23"/>
        <end position="327"/>
    </location>
</feature>
<feature type="binding site" evidence="12">
    <location>
        <begin position="263"/>
        <end position="264"/>
    </location>
    <ligand>
        <name>L-histidine</name>
        <dbReference type="ChEBI" id="CHEBI:57595"/>
    </ligand>
</feature>
<dbReference type="CDD" id="cd00859">
    <property type="entry name" value="HisRS_anticodon"/>
    <property type="match status" value="1"/>
</dbReference>
<dbReference type="OrthoDB" id="9800814at2"/>
<keyword evidence="15" id="KW-1185">Reference proteome</keyword>
<dbReference type="PROSITE" id="PS50862">
    <property type="entry name" value="AA_TRNA_LIGASE_II"/>
    <property type="match status" value="1"/>
</dbReference>
<comment type="catalytic activity">
    <reaction evidence="10 11">
        <text>tRNA(His) + L-histidine + ATP = L-histidyl-tRNA(His) + AMP + diphosphate + H(+)</text>
        <dbReference type="Rhea" id="RHEA:17313"/>
        <dbReference type="Rhea" id="RHEA-COMP:9665"/>
        <dbReference type="Rhea" id="RHEA-COMP:9689"/>
        <dbReference type="ChEBI" id="CHEBI:15378"/>
        <dbReference type="ChEBI" id="CHEBI:30616"/>
        <dbReference type="ChEBI" id="CHEBI:33019"/>
        <dbReference type="ChEBI" id="CHEBI:57595"/>
        <dbReference type="ChEBI" id="CHEBI:78442"/>
        <dbReference type="ChEBI" id="CHEBI:78527"/>
        <dbReference type="ChEBI" id="CHEBI:456215"/>
        <dbReference type="EC" id="6.1.1.21"/>
    </reaction>
</comment>
<evidence type="ECO:0000256" key="5">
    <source>
        <dbReference type="ARBA" id="ARBA00022598"/>
    </source>
</evidence>
<evidence type="ECO:0000256" key="3">
    <source>
        <dbReference type="ARBA" id="ARBA00011738"/>
    </source>
</evidence>
<reference evidence="14 15" key="1">
    <citation type="submission" date="2014-12" db="EMBL/GenBank/DDBJ databases">
        <title>Comparative genomics of the lactic acid bacteria isolated from the honey bee gut.</title>
        <authorList>
            <person name="Ellegaard K.M."/>
            <person name="Tamarit D."/>
            <person name="Javelind E."/>
            <person name="Olofsson T."/>
            <person name="Andersson S.G."/>
            <person name="Vasquez A."/>
        </authorList>
    </citation>
    <scope>NUCLEOTIDE SEQUENCE [LARGE SCALE GENOMIC DNA]</scope>
    <source>
        <strain evidence="14 15">Hon2</strain>
    </source>
</reference>
<dbReference type="InterPro" id="IPR033656">
    <property type="entry name" value="HisRS_anticodon"/>
</dbReference>
<dbReference type="PANTHER" id="PTHR43707:SF1">
    <property type="entry name" value="HISTIDINE--TRNA LIGASE, MITOCHONDRIAL-RELATED"/>
    <property type="match status" value="1"/>
</dbReference>
<feature type="binding site" evidence="12">
    <location>
        <position position="114"/>
    </location>
    <ligand>
        <name>L-histidine</name>
        <dbReference type="ChEBI" id="CHEBI:57595"/>
    </ligand>
</feature>
<comment type="subunit">
    <text evidence="3 11">Homodimer.</text>
</comment>
<dbReference type="GO" id="GO:0006427">
    <property type="term" value="P:histidyl-tRNA aminoacylation"/>
    <property type="evidence" value="ECO:0007669"/>
    <property type="project" value="UniProtKB-UniRule"/>
</dbReference>
<keyword evidence="8 11" id="KW-0648">Protein biosynthesis</keyword>
<dbReference type="Gene3D" id="3.30.930.10">
    <property type="entry name" value="Bira Bifunctional Protein, Domain 2"/>
    <property type="match status" value="1"/>
</dbReference>
<name>A0A0F4KSB3_9LACO</name>
<dbReference type="Pfam" id="PF13393">
    <property type="entry name" value="tRNA-synt_His"/>
    <property type="match status" value="1"/>
</dbReference>
<keyword evidence="6 11" id="KW-0547">Nucleotide-binding</keyword>
<feature type="binding site" evidence="12">
    <location>
        <begin position="81"/>
        <end position="83"/>
    </location>
    <ligand>
        <name>L-histidine</name>
        <dbReference type="ChEBI" id="CHEBI:57595"/>
    </ligand>
</feature>
<dbReference type="SUPFAM" id="SSF55681">
    <property type="entry name" value="Class II aaRS and biotin synthetases"/>
    <property type="match status" value="1"/>
</dbReference>
<evidence type="ECO:0000259" key="13">
    <source>
        <dbReference type="PROSITE" id="PS50862"/>
    </source>
</evidence>
<evidence type="ECO:0000256" key="12">
    <source>
        <dbReference type="PIRSR" id="PIRSR001549-1"/>
    </source>
</evidence>
<proteinExistence type="inferred from homology"/>
<dbReference type="InterPro" id="IPR006195">
    <property type="entry name" value="aa-tRNA-synth_II"/>
</dbReference>
<evidence type="ECO:0000256" key="4">
    <source>
        <dbReference type="ARBA" id="ARBA00022490"/>
    </source>
</evidence>
<dbReference type="Proteomes" id="UP000033695">
    <property type="component" value="Unassembled WGS sequence"/>
</dbReference>
<dbReference type="InterPro" id="IPR045864">
    <property type="entry name" value="aa-tRNA-synth_II/BPL/LPL"/>
</dbReference>
<sequence length="426" mass="48154">MRYQKLKGMVDILPGESEQWQYLEATAQRVFQNYQYHEIRTPLLEQYDVFARSSGDSSDIVSKEMYDFQDKGQRHVALRPEGTAGVVRAYVENKLFGPDQIHPYKVWYHGPMFRYERPQSGRQRQFHQIGVEALGSDRPEIDVETIAMASNFLQELGLTDYKIVINTLGDQETRQNYHQALVDYLTPLAAQLSADSQVRLHKNPLRILDSKDPQDQEIVAGAPSILDYLTTAAQAHFDQVQELLTALNINYEIDHNMVRGLDYYNHTIFEIMMTSPAFGNKEMTLIAGGRYNGLVAELGGPDVAGVGFGMGVERLLLVLQAQTHNLPQLSSPDIYLVTVDETVTVAVAKLLSQLRWAGISAERDYLAKKVKAQFKQANRLHARFTLTLGEQELAAQTAQLKRMQDGQETLVHLDDLTELIAKIKKG</sequence>
<keyword evidence="7 11" id="KW-0067">ATP-binding</keyword>
<dbReference type="InterPro" id="IPR036621">
    <property type="entry name" value="Anticodon-bd_dom_sf"/>
</dbReference>
<evidence type="ECO:0000256" key="2">
    <source>
        <dbReference type="ARBA" id="ARBA00008226"/>
    </source>
</evidence>
<dbReference type="NCBIfam" id="TIGR00442">
    <property type="entry name" value="hisS"/>
    <property type="match status" value="1"/>
</dbReference>
<dbReference type="AlphaFoldDB" id="A0A0F4KSB3"/>
<evidence type="ECO:0000313" key="14">
    <source>
        <dbReference type="EMBL" id="KJY48894.1"/>
    </source>
</evidence>
<dbReference type="HAMAP" id="MF_00127">
    <property type="entry name" value="His_tRNA_synth"/>
    <property type="match status" value="1"/>
</dbReference>
<dbReference type="EC" id="6.1.1.21" evidence="11"/>
<dbReference type="RefSeq" id="WP_045922564.1">
    <property type="nucleotide sequence ID" value="NZ_JAAEDY010000006.1"/>
</dbReference>
<evidence type="ECO:0000256" key="6">
    <source>
        <dbReference type="ARBA" id="ARBA00022741"/>
    </source>
</evidence>
<dbReference type="PIRSF" id="PIRSF001549">
    <property type="entry name" value="His-tRNA_synth"/>
    <property type="match status" value="1"/>
</dbReference>
<dbReference type="EMBL" id="JXBZ01000007">
    <property type="protein sequence ID" value="KJY48894.1"/>
    <property type="molecule type" value="Genomic_DNA"/>
</dbReference>
<dbReference type="InterPro" id="IPR004516">
    <property type="entry name" value="HisRS/HisZ"/>
</dbReference>
<dbReference type="GO" id="GO:0005737">
    <property type="term" value="C:cytoplasm"/>
    <property type="evidence" value="ECO:0007669"/>
    <property type="project" value="UniProtKB-SubCell"/>
</dbReference>
<dbReference type="GO" id="GO:0005524">
    <property type="term" value="F:ATP binding"/>
    <property type="evidence" value="ECO:0007669"/>
    <property type="project" value="UniProtKB-UniRule"/>
</dbReference>
<protein>
    <recommendedName>
        <fullName evidence="11">Histidine--tRNA ligase</fullName>
        <ecNumber evidence="11">6.1.1.21</ecNumber>
    </recommendedName>
    <alternativeName>
        <fullName evidence="11">Histidyl-tRNA synthetase</fullName>
        <shortName evidence="11">HisRS</shortName>
    </alternativeName>
</protein>
<evidence type="ECO:0000256" key="11">
    <source>
        <dbReference type="HAMAP-Rule" id="MF_00127"/>
    </source>
</evidence>
<evidence type="ECO:0000256" key="10">
    <source>
        <dbReference type="ARBA" id="ARBA00047639"/>
    </source>
</evidence>
<evidence type="ECO:0000256" key="7">
    <source>
        <dbReference type="ARBA" id="ARBA00022840"/>
    </source>
</evidence>
<dbReference type="Gene3D" id="3.40.50.800">
    <property type="entry name" value="Anticodon-binding domain"/>
    <property type="match status" value="1"/>
</dbReference>
<comment type="subcellular location">
    <subcellularLocation>
        <location evidence="1 11">Cytoplasm</location>
    </subcellularLocation>
</comment>
<keyword evidence="9 11" id="KW-0030">Aminoacyl-tRNA synthetase</keyword>
<feature type="binding site" evidence="12">
    <location>
        <position position="128"/>
    </location>
    <ligand>
        <name>L-histidine</name>
        <dbReference type="ChEBI" id="CHEBI:57595"/>
    </ligand>
</feature>
<feature type="binding site" evidence="12">
    <location>
        <position position="259"/>
    </location>
    <ligand>
        <name>L-histidine</name>
        <dbReference type="ChEBI" id="CHEBI:57595"/>
    </ligand>
</feature>
<dbReference type="InterPro" id="IPR041715">
    <property type="entry name" value="HisRS-like_core"/>
</dbReference>
<dbReference type="FunFam" id="3.30.930.10:FF:000005">
    <property type="entry name" value="Histidine--tRNA ligase"/>
    <property type="match status" value="1"/>
</dbReference>
<feature type="binding site" evidence="12">
    <location>
        <position position="132"/>
    </location>
    <ligand>
        <name>L-histidine</name>
        <dbReference type="ChEBI" id="CHEBI:57595"/>
    </ligand>
</feature>
<comment type="caution">
    <text evidence="14">The sequence shown here is derived from an EMBL/GenBank/DDBJ whole genome shotgun (WGS) entry which is preliminary data.</text>
</comment>
<dbReference type="STRING" id="1218508.JG29_07140"/>